<keyword evidence="8" id="KW-0443">Lipid metabolism</keyword>
<gene>
    <name evidence="16" type="ORF">CHLRE_17g707300v5</name>
</gene>
<evidence type="ECO:0000256" key="14">
    <source>
        <dbReference type="SAM" id="Phobius"/>
    </source>
</evidence>
<evidence type="ECO:0000256" key="8">
    <source>
        <dbReference type="ARBA" id="ARBA00023098"/>
    </source>
</evidence>
<organism evidence="16 17">
    <name type="scientific">Chlamydomonas reinhardtii</name>
    <name type="common">Chlamydomonas smithii</name>
    <dbReference type="NCBI Taxonomy" id="3055"/>
    <lineage>
        <taxon>Eukaryota</taxon>
        <taxon>Viridiplantae</taxon>
        <taxon>Chlorophyta</taxon>
        <taxon>core chlorophytes</taxon>
        <taxon>Chlorophyceae</taxon>
        <taxon>CS clade</taxon>
        <taxon>Chlamydomonadales</taxon>
        <taxon>Chlamydomonadaceae</taxon>
        <taxon>Chlamydomonas</taxon>
    </lineage>
</organism>
<dbReference type="FunCoup" id="A0A2K3CPD5">
    <property type="interactions" value="231"/>
</dbReference>
<feature type="region of interest" description="Disordered" evidence="13">
    <location>
        <begin position="350"/>
        <end position="386"/>
    </location>
</feature>
<comment type="similarity">
    <text evidence="3">Belongs to the 1-acyl-sn-glycerol-3-phosphate acyltransferase family.</text>
</comment>
<evidence type="ECO:0000256" key="7">
    <source>
        <dbReference type="ARBA" id="ARBA00022989"/>
    </source>
</evidence>
<keyword evidence="17" id="KW-1185">Reference proteome</keyword>
<dbReference type="Proteomes" id="UP000006906">
    <property type="component" value="Chromosome 17"/>
</dbReference>
<evidence type="ECO:0000256" key="11">
    <source>
        <dbReference type="ARBA" id="ARBA00023264"/>
    </source>
</evidence>
<dbReference type="Pfam" id="PF01553">
    <property type="entry name" value="Acyltransferase"/>
    <property type="match status" value="1"/>
</dbReference>
<dbReference type="GeneID" id="5717189"/>
<accession>A0A2K3CPD5</accession>
<name>A0A2K3CPD5_CHLRE</name>
<evidence type="ECO:0000313" key="16">
    <source>
        <dbReference type="EMBL" id="PNW70137.1"/>
    </source>
</evidence>
<dbReference type="InterPro" id="IPR045252">
    <property type="entry name" value="LPCAT1-like"/>
</dbReference>
<dbReference type="RefSeq" id="XP_042914480.1">
    <property type="nucleotide sequence ID" value="XM_043072021.1"/>
</dbReference>
<evidence type="ECO:0000256" key="6">
    <source>
        <dbReference type="ARBA" id="ARBA00022692"/>
    </source>
</evidence>
<dbReference type="PANTHER" id="PTHR23063">
    <property type="entry name" value="PHOSPHOLIPID ACYLTRANSFERASE"/>
    <property type="match status" value="1"/>
</dbReference>
<evidence type="ECO:0000256" key="1">
    <source>
        <dbReference type="ARBA" id="ARBA00004370"/>
    </source>
</evidence>
<evidence type="ECO:0000256" key="2">
    <source>
        <dbReference type="ARBA" id="ARBA00005189"/>
    </source>
</evidence>
<evidence type="ECO:0000256" key="13">
    <source>
        <dbReference type="SAM" id="MobiDB-lite"/>
    </source>
</evidence>
<comment type="subcellular location">
    <subcellularLocation>
        <location evidence="1">Membrane</location>
    </subcellularLocation>
</comment>
<dbReference type="InParanoid" id="A0A2K3CPD5"/>
<dbReference type="SUPFAM" id="SSF69593">
    <property type="entry name" value="Glycerol-3-phosphate (1)-acyltransferase"/>
    <property type="match status" value="1"/>
</dbReference>
<evidence type="ECO:0000256" key="10">
    <source>
        <dbReference type="ARBA" id="ARBA00023209"/>
    </source>
</evidence>
<dbReference type="PANTHER" id="PTHR23063:SF54">
    <property type="entry name" value="LYSOPHOSPHOLIPID ACYLTRANSFERASE LPEAT1"/>
    <property type="match status" value="1"/>
</dbReference>
<keyword evidence="11" id="KW-1208">Phospholipid metabolism</keyword>
<keyword evidence="6 14" id="KW-0812">Transmembrane</keyword>
<evidence type="ECO:0000256" key="3">
    <source>
        <dbReference type="ARBA" id="ARBA00008655"/>
    </source>
</evidence>
<protein>
    <recommendedName>
        <fullName evidence="15">Phospholipid/glycerol acyltransferase domain-containing protein</fullName>
    </recommendedName>
</protein>
<evidence type="ECO:0000256" key="12">
    <source>
        <dbReference type="ARBA" id="ARBA00023315"/>
    </source>
</evidence>
<dbReference type="KEGG" id="cre:CHLRE_17g707300v5"/>
<dbReference type="OMA" id="HACHITY"/>
<dbReference type="CDD" id="cd07991">
    <property type="entry name" value="LPLAT_LPCAT1-like"/>
    <property type="match status" value="1"/>
</dbReference>
<sequence length="386" mass="42729">MSSDNGWLGTLPPYIKAKAFLRTDAYGTYANNKLSLALKLRLVLVCLTLVPVKLFASLFCVVSYYLFISVGNVVLKEPYKTKYMAFWGRFWTRMLLYALGFWTIKWVYVSPDGSTSSTAPAGFLERRFGGYVSNHCSWVDIVLYMSRLFPSFVAKKEVSNLPLIGAISKAMQCLFVDREARLAAAAAEGGKAAADAAAASGGQGMAQLVRERMARKYELGSAELPMMLFPEGTTTNNKYIMPFKRGAFVAGVPVQPLVLKYRGSFRFSPTWDAMPGHHHIFLTMTELRYGVTVHVLPMYVPSQEERDDPALYAENVRQMMVKYTKIPSCEDTFGDKLEFFKYVTGRMAADKKTQQGKQGQGPAGSDKADVAATGQNGGFTVHAKAS</sequence>
<dbReference type="PaxDb" id="3055-EDP04812"/>
<dbReference type="GO" id="GO:0008654">
    <property type="term" value="P:phospholipid biosynthetic process"/>
    <property type="evidence" value="ECO:0007669"/>
    <property type="project" value="UniProtKB-KW"/>
</dbReference>
<dbReference type="InterPro" id="IPR002123">
    <property type="entry name" value="Plipid/glycerol_acylTrfase"/>
</dbReference>
<dbReference type="GO" id="GO:0016020">
    <property type="term" value="C:membrane"/>
    <property type="evidence" value="ECO:0007669"/>
    <property type="project" value="UniProtKB-SubCell"/>
</dbReference>
<reference evidence="16 17" key="1">
    <citation type="journal article" date="2007" name="Science">
        <title>The Chlamydomonas genome reveals the evolution of key animal and plant functions.</title>
        <authorList>
            <person name="Merchant S.S."/>
            <person name="Prochnik S.E."/>
            <person name="Vallon O."/>
            <person name="Harris E.H."/>
            <person name="Karpowicz S.J."/>
            <person name="Witman G.B."/>
            <person name="Terry A."/>
            <person name="Salamov A."/>
            <person name="Fritz-Laylin L.K."/>
            <person name="Marechal-Drouard L."/>
            <person name="Marshall W.F."/>
            <person name="Qu L.H."/>
            <person name="Nelson D.R."/>
            <person name="Sanderfoot A.A."/>
            <person name="Spalding M.H."/>
            <person name="Kapitonov V.V."/>
            <person name="Ren Q."/>
            <person name="Ferris P."/>
            <person name="Lindquist E."/>
            <person name="Shapiro H."/>
            <person name="Lucas S.M."/>
            <person name="Grimwood J."/>
            <person name="Schmutz J."/>
            <person name="Cardol P."/>
            <person name="Cerutti H."/>
            <person name="Chanfreau G."/>
            <person name="Chen C.L."/>
            <person name="Cognat V."/>
            <person name="Croft M.T."/>
            <person name="Dent R."/>
            <person name="Dutcher S."/>
            <person name="Fernandez E."/>
            <person name="Fukuzawa H."/>
            <person name="Gonzalez-Ballester D."/>
            <person name="Gonzalez-Halphen D."/>
            <person name="Hallmann A."/>
            <person name="Hanikenne M."/>
            <person name="Hippler M."/>
            <person name="Inwood W."/>
            <person name="Jabbari K."/>
            <person name="Kalanon M."/>
            <person name="Kuras R."/>
            <person name="Lefebvre P.A."/>
            <person name="Lemaire S.D."/>
            <person name="Lobanov A.V."/>
            <person name="Lohr M."/>
            <person name="Manuell A."/>
            <person name="Meier I."/>
            <person name="Mets L."/>
            <person name="Mittag M."/>
            <person name="Mittelmeier T."/>
            <person name="Moroney J.V."/>
            <person name="Moseley J."/>
            <person name="Napoli C."/>
            <person name="Nedelcu A.M."/>
            <person name="Niyogi K."/>
            <person name="Novoselov S.V."/>
            <person name="Paulsen I.T."/>
            <person name="Pazour G."/>
            <person name="Purton S."/>
            <person name="Ral J.P."/>
            <person name="Riano-Pachon D.M."/>
            <person name="Riekhof W."/>
            <person name="Rymarquis L."/>
            <person name="Schroda M."/>
            <person name="Stern D."/>
            <person name="Umen J."/>
            <person name="Willows R."/>
            <person name="Wilson N."/>
            <person name="Zimmer S.L."/>
            <person name="Allmer J."/>
            <person name="Balk J."/>
            <person name="Bisova K."/>
            <person name="Chen C.J."/>
            <person name="Elias M."/>
            <person name="Gendler K."/>
            <person name="Hauser C."/>
            <person name="Lamb M.R."/>
            <person name="Ledford H."/>
            <person name="Long J.C."/>
            <person name="Minagawa J."/>
            <person name="Page M.D."/>
            <person name="Pan J."/>
            <person name="Pootakham W."/>
            <person name="Roje S."/>
            <person name="Rose A."/>
            <person name="Stahlberg E."/>
            <person name="Terauchi A.M."/>
            <person name="Yang P."/>
            <person name="Ball S."/>
            <person name="Bowler C."/>
            <person name="Dieckmann C.L."/>
            <person name="Gladyshev V.N."/>
            <person name="Green P."/>
            <person name="Jorgensen R."/>
            <person name="Mayfield S."/>
            <person name="Mueller-Roeber B."/>
            <person name="Rajamani S."/>
            <person name="Sayre R.T."/>
            <person name="Brokstein P."/>
            <person name="Dubchak I."/>
            <person name="Goodstein D."/>
            <person name="Hornick L."/>
            <person name="Huang Y.W."/>
            <person name="Jhaveri J."/>
            <person name="Luo Y."/>
            <person name="Martinez D."/>
            <person name="Ngau W.C."/>
            <person name="Otillar B."/>
            <person name="Poliakov A."/>
            <person name="Porter A."/>
            <person name="Szajkowski L."/>
            <person name="Werner G."/>
            <person name="Zhou K."/>
            <person name="Grigoriev I.V."/>
            <person name="Rokhsar D.S."/>
            <person name="Grossman A.R."/>
        </authorList>
    </citation>
    <scope>NUCLEOTIDE SEQUENCE [LARGE SCALE GENOMIC DNA]</scope>
    <source>
        <strain evidence="17">CC-503</strain>
    </source>
</reference>
<dbReference type="ExpressionAtlas" id="A0A2K3CPD5">
    <property type="expression patterns" value="baseline"/>
</dbReference>
<dbReference type="OrthoDB" id="272512at2759"/>
<keyword evidence="9 14" id="KW-0472">Membrane</keyword>
<comment type="pathway">
    <text evidence="2">Lipid metabolism.</text>
</comment>
<dbReference type="AlphaFoldDB" id="A0A2K3CPD5"/>
<evidence type="ECO:0000256" key="9">
    <source>
        <dbReference type="ARBA" id="ARBA00023136"/>
    </source>
</evidence>
<keyword evidence="10" id="KW-0594">Phospholipid biosynthesis</keyword>
<keyword evidence="12" id="KW-0012">Acyltransferase</keyword>
<feature type="transmembrane region" description="Helical" evidence="14">
    <location>
        <begin position="42"/>
        <end position="69"/>
    </location>
</feature>
<feature type="transmembrane region" description="Helical" evidence="14">
    <location>
        <begin position="90"/>
        <end position="108"/>
    </location>
</feature>
<feature type="domain" description="Phospholipid/glycerol acyltransferase" evidence="15">
    <location>
        <begin position="131"/>
        <end position="262"/>
    </location>
</feature>
<evidence type="ECO:0000256" key="4">
    <source>
        <dbReference type="ARBA" id="ARBA00022516"/>
    </source>
</evidence>
<keyword evidence="5" id="KW-0808">Transferase</keyword>
<evidence type="ECO:0000256" key="5">
    <source>
        <dbReference type="ARBA" id="ARBA00022679"/>
    </source>
</evidence>
<keyword evidence="7 14" id="KW-1133">Transmembrane helix</keyword>
<proteinExistence type="inferred from homology"/>
<dbReference type="EMBL" id="CM008978">
    <property type="protein sequence ID" value="PNW70137.1"/>
    <property type="molecule type" value="Genomic_DNA"/>
</dbReference>
<dbReference type="STRING" id="3055.A0A2K3CPD5"/>
<dbReference type="GO" id="GO:0008374">
    <property type="term" value="F:O-acyltransferase activity"/>
    <property type="evidence" value="ECO:0007669"/>
    <property type="project" value="InterPro"/>
</dbReference>
<evidence type="ECO:0000259" key="15">
    <source>
        <dbReference type="SMART" id="SM00563"/>
    </source>
</evidence>
<dbReference type="Gramene" id="PNW70137">
    <property type="protein sequence ID" value="PNW70137"/>
    <property type="gene ID" value="CHLRE_17g707300v5"/>
</dbReference>
<evidence type="ECO:0000313" key="17">
    <source>
        <dbReference type="Proteomes" id="UP000006906"/>
    </source>
</evidence>
<keyword evidence="4" id="KW-0444">Lipid biosynthesis</keyword>
<dbReference type="SMART" id="SM00563">
    <property type="entry name" value="PlsC"/>
    <property type="match status" value="1"/>
</dbReference>